<dbReference type="InterPro" id="IPR007569">
    <property type="entry name" value="DUF559"/>
</dbReference>
<proteinExistence type="predicted"/>
<organism evidence="2 3">
    <name type="scientific">Nocardioides guangzhouensis</name>
    <dbReference type="NCBI Taxonomy" id="2497878"/>
    <lineage>
        <taxon>Bacteria</taxon>
        <taxon>Bacillati</taxon>
        <taxon>Actinomycetota</taxon>
        <taxon>Actinomycetes</taxon>
        <taxon>Propionibacteriales</taxon>
        <taxon>Nocardioidaceae</taxon>
        <taxon>Nocardioides</taxon>
    </lineage>
</organism>
<reference evidence="2 3" key="1">
    <citation type="submission" date="2019-01" db="EMBL/GenBank/DDBJ databases">
        <title>Nocardioides guangzhouensis sp. nov., an actinobacterium isolated from soil.</title>
        <authorList>
            <person name="Fu Y."/>
            <person name="Cai Y."/>
            <person name="Lin Z."/>
            <person name="Chen P."/>
        </authorList>
    </citation>
    <scope>NUCLEOTIDE SEQUENCE [LARGE SCALE GENOMIC DNA]</scope>
    <source>
        <strain evidence="2 3">130</strain>
    </source>
</reference>
<dbReference type="Proteomes" id="UP000295198">
    <property type="component" value="Unassembled WGS sequence"/>
</dbReference>
<evidence type="ECO:0000259" key="1">
    <source>
        <dbReference type="Pfam" id="PF04480"/>
    </source>
</evidence>
<protein>
    <submittedName>
        <fullName evidence="2">DUF559 domain-containing protein</fullName>
    </submittedName>
</protein>
<name>A0A4Q4ZGJ5_9ACTN</name>
<feature type="domain" description="DUF559" evidence="1">
    <location>
        <begin position="293"/>
        <end position="351"/>
    </location>
</feature>
<gene>
    <name evidence="2" type="ORF">EKO23_06590</name>
</gene>
<dbReference type="AlphaFoldDB" id="A0A4Q4ZGJ5"/>
<dbReference type="OrthoDB" id="3173471at2"/>
<sequence length="373" mass="42669">MLTPELSWGRNCRRMTCFHAQELSYRGNCGRTTDRPLSPDATRLQLRANDGPVDESSKVAPPWRTLAGMTDDAFDEKRPFTRADAVRAGVDPRILRTSLYRRIFRDVWIHRDAWTDETPIRGALHIHPPTACASHFSAARLFGLSVPEHPFEHVTVLAPDERRYRSGIKSHVTERPLPVVRHRGLRVTHPLRTFVDLAGWLSLVDLVVLGDAMVRVLGVTAAEMEAYCRESTDYYAGLARLGASYVRDGVDSPMESRLRMLIVLAGLPEPKVNHQLLDSRGRVRRRFDLSYPHIKLVIEYDGRHHIEREKQWTSDLARREELDDGEWKILIVTSDGIYREPDRTLARVRRNLILRGYGHVPPVDPAWTAHFTA</sequence>
<dbReference type="EMBL" id="SDKM01000007">
    <property type="protein sequence ID" value="RYP87263.1"/>
    <property type="molecule type" value="Genomic_DNA"/>
</dbReference>
<dbReference type="SUPFAM" id="SSF52980">
    <property type="entry name" value="Restriction endonuclease-like"/>
    <property type="match status" value="1"/>
</dbReference>
<dbReference type="InterPro" id="IPR011335">
    <property type="entry name" value="Restrct_endonuc-II-like"/>
</dbReference>
<dbReference type="Pfam" id="PF04480">
    <property type="entry name" value="DUF559"/>
    <property type="match status" value="1"/>
</dbReference>
<keyword evidence="3" id="KW-1185">Reference proteome</keyword>
<comment type="caution">
    <text evidence="2">The sequence shown here is derived from an EMBL/GenBank/DDBJ whole genome shotgun (WGS) entry which is preliminary data.</text>
</comment>
<evidence type="ECO:0000313" key="2">
    <source>
        <dbReference type="EMBL" id="RYP87263.1"/>
    </source>
</evidence>
<evidence type="ECO:0000313" key="3">
    <source>
        <dbReference type="Proteomes" id="UP000295198"/>
    </source>
</evidence>
<accession>A0A4Q4ZGJ5</accession>
<dbReference type="RefSeq" id="WP_134715428.1">
    <property type="nucleotide sequence ID" value="NZ_SDKM01000007.1"/>
</dbReference>
<dbReference type="Gene3D" id="3.40.960.10">
    <property type="entry name" value="VSR Endonuclease"/>
    <property type="match status" value="1"/>
</dbReference>